<dbReference type="InterPro" id="IPR011460">
    <property type="entry name" value="Lcl_C"/>
</dbReference>
<evidence type="ECO:0000256" key="1">
    <source>
        <dbReference type="SAM" id="SignalP"/>
    </source>
</evidence>
<dbReference type="PROSITE" id="PS51257">
    <property type="entry name" value="PROKAR_LIPOPROTEIN"/>
    <property type="match status" value="1"/>
</dbReference>
<dbReference type="PANTHER" id="PTHR35812">
    <property type="entry name" value="LIPOPROTEIN"/>
    <property type="match status" value="1"/>
</dbReference>
<dbReference type="EMBL" id="AP027272">
    <property type="protein sequence ID" value="BDX06226.1"/>
    <property type="molecule type" value="Genomic_DNA"/>
</dbReference>
<sequence length="171" mass="19102">MKLIKLVIPAFFAFACNIQAQTCVSGLPETAPEANFTDNEDGTVTDTSTGLMWMRCSIGQTWSDTDSTCTGDATALTWQEALQIAYGYEYAGHNDWRLPNVKQLISITEKTCVRPSINETIFPETTSDDYWSSTPSLNDYTMSWVVAFFNSSNSLKEKDAFVYSRLVRVAD</sequence>
<evidence type="ECO:0000313" key="3">
    <source>
        <dbReference type="EMBL" id="BDX06226.1"/>
    </source>
</evidence>
<evidence type="ECO:0000313" key="4">
    <source>
        <dbReference type="Proteomes" id="UP001333710"/>
    </source>
</evidence>
<feature type="signal peptide" evidence="1">
    <location>
        <begin position="1"/>
        <end position="20"/>
    </location>
</feature>
<organism evidence="3 4">
    <name type="scientific">Planctobacterium marinum</name>
    <dbReference type="NCBI Taxonomy" id="1631968"/>
    <lineage>
        <taxon>Bacteria</taxon>
        <taxon>Pseudomonadati</taxon>
        <taxon>Pseudomonadota</taxon>
        <taxon>Gammaproteobacteria</taxon>
        <taxon>Alteromonadales</taxon>
        <taxon>Alteromonadaceae</taxon>
        <taxon>Planctobacterium</taxon>
    </lineage>
</organism>
<dbReference type="PANTHER" id="PTHR35812:SF1">
    <property type="entry name" value="LIPOPROTEIN"/>
    <property type="match status" value="1"/>
</dbReference>
<feature type="domain" description="Lcl C-terminal" evidence="2">
    <location>
        <begin position="42"/>
        <end position="168"/>
    </location>
</feature>
<proteinExistence type="predicted"/>
<dbReference type="Pfam" id="PF07603">
    <property type="entry name" value="Lcl_C"/>
    <property type="match status" value="1"/>
</dbReference>
<keyword evidence="1" id="KW-0732">Signal</keyword>
<dbReference type="RefSeq" id="WP_338292256.1">
    <property type="nucleotide sequence ID" value="NZ_AP027272.1"/>
</dbReference>
<keyword evidence="4" id="KW-1185">Reference proteome</keyword>
<name>A0AA48KP38_9ALTE</name>
<dbReference type="Proteomes" id="UP001333710">
    <property type="component" value="Chromosome"/>
</dbReference>
<protein>
    <recommendedName>
        <fullName evidence="2">Lcl C-terminal domain-containing protein</fullName>
    </recommendedName>
</protein>
<dbReference type="AlphaFoldDB" id="A0AA48KP38"/>
<gene>
    <name evidence="3" type="ORF">MACH26_17470</name>
</gene>
<accession>A0AA48KP38</accession>
<evidence type="ECO:0000259" key="2">
    <source>
        <dbReference type="Pfam" id="PF07603"/>
    </source>
</evidence>
<dbReference type="KEGG" id="pmaw:MACH26_17470"/>
<reference evidence="3" key="1">
    <citation type="submission" date="2023-01" db="EMBL/GenBank/DDBJ databases">
        <title>Complete genome sequence of Planctobacterium marinum strain Dej080120_11.</title>
        <authorList>
            <person name="Ueki S."/>
            <person name="Maruyama F."/>
        </authorList>
    </citation>
    <scope>NUCLEOTIDE SEQUENCE</scope>
    <source>
        <strain evidence="3">Dej080120_11</strain>
    </source>
</reference>
<feature type="chain" id="PRO_5041339906" description="Lcl C-terminal domain-containing protein" evidence="1">
    <location>
        <begin position="21"/>
        <end position="171"/>
    </location>
</feature>